<dbReference type="PANTHER" id="PTHR10083:SF328">
    <property type="entry name" value="TISSUE FACTOR PATHWAY INHIBITOR"/>
    <property type="match status" value="1"/>
</dbReference>
<dbReference type="SUPFAM" id="SSF57362">
    <property type="entry name" value="BPTI-like"/>
    <property type="match status" value="1"/>
</dbReference>
<evidence type="ECO:0000259" key="9">
    <source>
        <dbReference type="PROSITE" id="PS50279"/>
    </source>
</evidence>
<dbReference type="Proteomes" id="UP000001593">
    <property type="component" value="Unassembled WGS sequence"/>
</dbReference>
<dbReference type="GO" id="GO:0042151">
    <property type="term" value="C:nematocyst"/>
    <property type="evidence" value="ECO:0007669"/>
    <property type="project" value="UniProtKB-SubCell"/>
</dbReference>
<evidence type="ECO:0000256" key="8">
    <source>
        <dbReference type="ARBA" id="ARBA00023331"/>
    </source>
</evidence>
<dbReference type="OMA" id="SKEEGAC"/>
<evidence type="ECO:0000256" key="6">
    <source>
        <dbReference type="ARBA" id="ARBA00022900"/>
    </source>
</evidence>
<dbReference type="AlphaFoldDB" id="A7SCV3"/>
<comment type="subcellular location">
    <subcellularLocation>
        <location evidence="1">Nematocyst</location>
    </subcellularLocation>
    <subcellularLocation>
        <location evidence="2">Secreted</location>
    </subcellularLocation>
</comment>
<dbReference type="EMBL" id="DS469625">
    <property type="protein sequence ID" value="EDO38466.1"/>
    <property type="molecule type" value="Genomic_DNA"/>
</dbReference>
<evidence type="ECO:0000256" key="3">
    <source>
        <dbReference type="ARBA" id="ARBA00007226"/>
    </source>
</evidence>
<dbReference type="CDD" id="cd00109">
    <property type="entry name" value="Kunitz-type"/>
    <property type="match status" value="1"/>
</dbReference>
<keyword evidence="5" id="KW-0646">Protease inhibitor</keyword>
<reference evidence="10 11" key="1">
    <citation type="journal article" date="2007" name="Science">
        <title>Sea anemone genome reveals ancestral eumetazoan gene repertoire and genomic organization.</title>
        <authorList>
            <person name="Putnam N.H."/>
            <person name="Srivastava M."/>
            <person name="Hellsten U."/>
            <person name="Dirks B."/>
            <person name="Chapman J."/>
            <person name="Salamov A."/>
            <person name="Terry A."/>
            <person name="Shapiro H."/>
            <person name="Lindquist E."/>
            <person name="Kapitonov V.V."/>
            <person name="Jurka J."/>
            <person name="Genikhovich G."/>
            <person name="Grigoriev I.V."/>
            <person name="Lucas S.M."/>
            <person name="Steele R.E."/>
            <person name="Finnerty J.R."/>
            <person name="Technau U."/>
            <person name="Martindale M.Q."/>
            <person name="Rokhsar D.S."/>
        </authorList>
    </citation>
    <scope>NUCLEOTIDE SEQUENCE [LARGE SCALE GENOMIC DNA]</scope>
    <source>
        <strain evidence="11">CH2 X CH6</strain>
    </source>
</reference>
<dbReference type="InterPro" id="IPR050098">
    <property type="entry name" value="TFPI/VKTCI-like"/>
</dbReference>
<dbReference type="PRINTS" id="PR00759">
    <property type="entry name" value="BASICPTASE"/>
</dbReference>
<keyword evidence="8" id="KW-0166">Nematocyst</keyword>
<sequence>MRLLIFHSNTATQVCSLPKLTGPCMARFIRWHYDMRSSECKMFTYGGCQGNANNFESKAACLKKCSGRSS</sequence>
<evidence type="ECO:0000256" key="7">
    <source>
        <dbReference type="ARBA" id="ARBA00023157"/>
    </source>
</evidence>
<comment type="similarity">
    <text evidence="3">Belongs to the venom Kunitz-type family. Sea anemone type 2 potassium channel toxin subfamily.</text>
</comment>
<keyword evidence="4" id="KW-0964">Secreted</keyword>
<evidence type="ECO:0000256" key="5">
    <source>
        <dbReference type="ARBA" id="ARBA00022690"/>
    </source>
</evidence>
<dbReference type="InterPro" id="IPR020901">
    <property type="entry name" value="Prtase_inh_Kunz-CS"/>
</dbReference>
<dbReference type="InterPro" id="IPR002223">
    <property type="entry name" value="Kunitz_BPTI"/>
</dbReference>
<dbReference type="eggNOG" id="KOG4295">
    <property type="taxonomic scope" value="Eukaryota"/>
</dbReference>
<organism evidence="10 11">
    <name type="scientific">Nematostella vectensis</name>
    <name type="common">Starlet sea anemone</name>
    <dbReference type="NCBI Taxonomy" id="45351"/>
    <lineage>
        <taxon>Eukaryota</taxon>
        <taxon>Metazoa</taxon>
        <taxon>Cnidaria</taxon>
        <taxon>Anthozoa</taxon>
        <taxon>Hexacorallia</taxon>
        <taxon>Actiniaria</taxon>
        <taxon>Edwardsiidae</taxon>
        <taxon>Nematostella</taxon>
    </lineage>
</organism>
<keyword evidence="6" id="KW-0722">Serine protease inhibitor</keyword>
<dbReference type="PROSITE" id="PS50279">
    <property type="entry name" value="BPTI_KUNITZ_2"/>
    <property type="match status" value="1"/>
</dbReference>
<dbReference type="Pfam" id="PF00014">
    <property type="entry name" value="Kunitz_BPTI"/>
    <property type="match status" value="1"/>
</dbReference>
<proteinExistence type="inferred from homology"/>
<accession>A7SCV3</accession>
<dbReference type="SMART" id="SM00131">
    <property type="entry name" value="KU"/>
    <property type="match status" value="1"/>
</dbReference>
<evidence type="ECO:0000313" key="11">
    <source>
        <dbReference type="Proteomes" id="UP000001593"/>
    </source>
</evidence>
<evidence type="ECO:0000256" key="1">
    <source>
        <dbReference type="ARBA" id="ARBA00004532"/>
    </source>
</evidence>
<dbReference type="PANTHER" id="PTHR10083">
    <property type="entry name" value="KUNITZ-TYPE PROTEASE INHIBITOR-RELATED"/>
    <property type="match status" value="1"/>
</dbReference>
<dbReference type="PhylomeDB" id="A7SCV3"/>
<evidence type="ECO:0000256" key="4">
    <source>
        <dbReference type="ARBA" id="ARBA00022525"/>
    </source>
</evidence>
<feature type="domain" description="BPTI/Kunitz inhibitor" evidence="9">
    <location>
        <begin position="15"/>
        <end position="65"/>
    </location>
</feature>
<dbReference type="GO" id="GO:0004867">
    <property type="term" value="F:serine-type endopeptidase inhibitor activity"/>
    <property type="evidence" value="ECO:0000318"/>
    <property type="project" value="GO_Central"/>
</dbReference>
<dbReference type="InterPro" id="IPR036880">
    <property type="entry name" value="Kunitz_BPTI_sf"/>
</dbReference>
<evidence type="ECO:0000256" key="2">
    <source>
        <dbReference type="ARBA" id="ARBA00004613"/>
    </source>
</evidence>
<dbReference type="Gene3D" id="4.10.410.10">
    <property type="entry name" value="Pancreatic trypsin inhibitor Kunitz domain"/>
    <property type="match status" value="1"/>
</dbReference>
<keyword evidence="7" id="KW-1015">Disulfide bond</keyword>
<evidence type="ECO:0000313" key="10">
    <source>
        <dbReference type="EMBL" id="EDO38466.1"/>
    </source>
</evidence>
<dbReference type="PROSITE" id="PS00280">
    <property type="entry name" value="BPTI_KUNITZ_1"/>
    <property type="match status" value="1"/>
</dbReference>
<dbReference type="InParanoid" id="A7SCV3"/>
<name>A7SCV3_NEMVE</name>
<gene>
    <name evidence="10" type="ORF">NEMVEDRAFT_v1g113638</name>
</gene>
<protein>
    <recommendedName>
        <fullName evidence="9">BPTI/Kunitz inhibitor domain-containing protein</fullName>
    </recommendedName>
</protein>
<dbReference type="GO" id="GO:0005615">
    <property type="term" value="C:extracellular space"/>
    <property type="evidence" value="ECO:0000318"/>
    <property type="project" value="GO_Central"/>
</dbReference>
<keyword evidence="11" id="KW-1185">Reference proteome</keyword>
<dbReference type="HOGENOM" id="CLU_164133_4_0_1"/>
<dbReference type="FunFam" id="4.10.410.10:FF:000015">
    <property type="entry name" value="WAP four-disulfide core domain 6A"/>
    <property type="match status" value="1"/>
</dbReference>